<comment type="catalytic activity">
    <reaction evidence="3">
        <text>UTP + H2O = UMP + diphosphate + H(+)</text>
        <dbReference type="Rhea" id="RHEA:29395"/>
        <dbReference type="ChEBI" id="CHEBI:15377"/>
        <dbReference type="ChEBI" id="CHEBI:15378"/>
        <dbReference type="ChEBI" id="CHEBI:33019"/>
        <dbReference type="ChEBI" id="CHEBI:46398"/>
        <dbReference type="ChEBI" id="CHEBI:57865"/>
        <dbReference type="EC" id="3.6.1.9"/>
    </reaction>
</comment>
<comment type="caution">
    <text evidence="3">Lacks conserved residue(s) required for the propagation of feature annotation.</text>
</comment>
<keyword evidence="5" id="KW-1185">Reference proteome</keyword>
<evidence type="ECO:0000313" key="4">
    <source>
        <dbReference type="EMBL" id="MBC8576305.1"/>
    </source>
</evidence>
<dbReference type="Pfam" id="PF02545">
    <property type="entry name" value="Maf"/>
    <property type="match status" value="1"/>
</dbReference>
<evidence type="ECO:0000313" key="5">
    <source>
        <dbReference type="Proteomes" id="UP000658131"/>
    </source>
</evidence>
<dbReference type="NCBIfam" id="TIGR00172">
    <property type="entry name" value="maf"/>
    <property type="match status" value="1"/>
</dbReference>
<dbReference type="InterPro" id="IPR003697">
    <property type="entry name" value="Maf-like"/>
</dbReference>
<evidence type="ECO:0000256" key="2">
    <source>
        <dbReference type="ARBA" id="ARBA00022801"/>
    </source>
</evidence>
<name>A0ABR7NIT2_9FIRM</name>
<comment type="cofactor">
    <cofactor evidence="1 3">
        <name>a divalent metal cation</name>
        <dbReference type="ChEBI" id="CHEBI:60240"/>
    </cofactor>
</comment>
<feature type="active site" description="Proton acceptor" evidence="3">
    <location>
        <position position="68"/>
    </location>
</feature>
<keyword evidence="3" id="KW-0963">Cytoplasm</keyword>
<feature type="site" description="Important for substrate specificity" evidence="3">
    <location>
        <position position="11"/>
    </location>
</feature>
<organism evidence="4 5">
    <name type="scientific">Yanshouia hominis</name>
    <dbReference type="NCBI Taxonomy" id="2763673"/>
    <lineage>
        <taxon>Bacteria</taxon>
        <taxon>Bacillati</taxon>
        <taxon>Bacillota</taxon>
        <taxon>Clostridia</taxon>
        <taxon>Eubacteriales</taxon>
        <taxon>Oscillospiraceae</taxon>
        <taxon>Yanshouia</taxon>
    </lineage>
</organism>
<evidence type="ECO:0000256" key="3">
    <source>
        <dbReference type="HAMAP-Rule" id="MF_00528"/>
    </source>
</evidence>
<comment type="caution">
    <text evidence="4">The sequence shown here is derived from an EMBL/GenBank/DDBJ whole genome shotgun (WGS) entry which is preliminary data.</text>
</comment>
<dbReference type="Proteomes" id="UP000658131">
    <property type="component" value="Unassembled WGS sequence"/>
</dbReference>
<dbReference type="EC" id="3.6.1.9" evidence="3"/>
<reference evidence="4 5" key="1">
    <citation type="submission" date="2020-08" db="EMBL/GenBank/DDBJ databases">
        <title>Genome public.</title>
        <authorList>
            <person name="Liu C."/>
            <person name="Sun Q."/>
        </authorList>
    </citation>
    <scope>NUCLEOTIDE SEQUENCE [LARGE SCALE GENOMIC DNA]</scope>
    <source>
        <strain evidence="4 5">BX1</strain>
    </source>
</reference>
<dbReference type="Gene3D" id="3.90.950.10">
    <property type="match status" value="1"/>
</dbReference>
<keyword evidence="2 3" id="KW-0378">Hydrolase</keyword>
<proteinExistence type="inferred from homology"/>
<comment type="subcellular location">
    <subcellularLocation>
        <location evidence="3">Cytoplasm</location>
    </subcellularLocation>
</comment>
<dbReference type="PANTHER" id="PTHR43213">
    <property type="entry name" value="BIFUNCTIONAL DTTP/UTP PYROPHOSPHATASE/METHYLTRANSFERASE PROTEIN-RELATED"/>
    <property type="match status" value="1"/>
</dbReference>
<accession>A0ABR7NIT2</accession>
<evidence type="ECO:0000256" key="1">
    <source>
        <dbReference type="ARBA" id="ARBA00001968"/>
    </source>
</evidence>
<dbReference type="InterPro" id="IPR029001">
    <property type="entry name" value="ITPase-like_fam"/>
</dbReference>
<gene>
    <name evidence="4" type="primary">maf</name>
    <name evidence="4" type="ORF">H8717_07785</name>
</gene>
<dbReference type="CDD" id="cd00555">
    <property type="entry name" value="Maf"/>
    <property type="match status" value="1"/>
</dbReference>
<comment type="catalytic activity">
    <reaction evidence="3">
        <text>dTTP + H2O = dTMP + diphosphate + H(+)</text>
        <dbReference type="Rhea" id="RHEA:28534"/>
        <dbReference type="ChEBI" id="CHEBI:15377"/>
        <dbReference type="ChEBI" id="CHEBI:15378"/>
        <dbReference type="ChEBI" id="CHEBI:33019"/>
        <dbReference type="ChEBI" id="CHEBI:37568"/>
        <dbReference type="ChEBI" id="CHEBI:63528"/>
        <dbReference type="EC" id="3.6.1.9"/>
    </reaction>
</comment>
<protein>
    <recommendedName>
        <fullName evidence="3">dTTP/UTP pyrophosphatase</fullName>
        <shortName evidence="3">dTTPase/UTPase</shortName>
        <ecNumber evidence="3">3.6.1.9</ecNumber>
    </recommendedName>
    <alternativeName>
        <fullName evidence="3">Nucleoside triphosphate pyrophosphatase</fullName>
    </alternativeName>
    <alternativeName>
        <fullName evidence="3">Nucleotide pyrophosphatase</fullName>
        <shortName evidence="3">Nucleotide PPase</shortName>
    </alternativeName>
</protein>
<comment type="similarity">
    <text evidence="3">Belongs to the Maf family. YhdE subfamily.</text>
</comment>
<dbReference type="EMBL" id="JACRTB010000010">
    <property type="protein sequence ID" value="MBC8576305.1"/>
    <property type="molecule type" value="Genomic_DNA"/>
</dbReference>
<dbReference type="HAMAP" id="MF_00528">
    <property type="entry name" value="Maf"/>
    <property type="match status" value="1"/>
</dbReference>
<sequence>MSLILASASPRRQELLRLITEDFLVHNSNIDESLVPGLSPADAVLLLARRKALAVQQECPRDAVIGADTVVAIDGFILGKPRDNADAALMLRQLSGRTHEVFTGVCLALPAPGMENAFVSRAQVTFAPLGEDEILSYVASGEPADKAGAYGIQGLGARFIERINGDYYTVMGLPVCGLYHLMREQGLL</sequence>
<keyword evidence="3" id="KW-0546">Nucleotide metabolism</keyword>
<dbReference type="SUPFAM" id="SSF52972">
    <property type="entry name" value="ITPase-like"/>
    <property type="match status" value="1"/>
</dbReference>
<dbReference type="PIRSF" id="PIRSF006305">
    <property type="entry name" value="Maf"/>
    <property type="match status" value="1"/>
</dbReference>
<dbReference type="RefSeq" id="WP_262399836.1">
    <property type="nucleotide sequence ID" value="NZ_JACRTB010000010.1"/>
</dbReference>
<dbReference type="PANTHER" id="PTHR43213:SF5">
    <property type="entry name" value="BIFUNCTIONAL DTTP_UTP PYROPHOSPHATASE_METHYLTRANSFERASE PROTEIN-RELATED"/>
    <property type="match status" value="1"/>
</dbReference>
<feature type="site" description="Important for substrate specificity" evidence="3">
    <location>
        <position position="153"/>
    </location>
</feature>
<comment type="function">
    <text evidence="3">Nucleoside triphosphate pyrophosphatase that hydrolyzes dTTP and UTP. May have a dual role in cell division arrest and in preventing the incorporation of modified nucleotides into cellular nucleic acids.</text>
</comment>
<feature type="site" description="Important for substrate specificity" evidence="3">
    <location>
        <position position="69"/>
    </location>
</feature>